<name>I0Z9U1_COCSC</name>
<keyword evidence="1" id="KW-0732">Signal</keyword>
<evidence type="ECO:0000256" key="1">
    <source>
        <dbReference type="SAM" id="SignalP"/>
    </source>
</evidence>
<sequence length="79" mass="8850">MLLANKFAARLCAFILTEVPQATSNGFTCTTCRCLSCVLLRLAGDLNIHWCLKTKELLAKLDNWMGALQRTFEVGHAHR</sequence>
<protein>
    <recommendedName>
        <fullName evidence="4">Secreted protein</fullName>
    </recommendedName>
</protein>
<evidence type="ECO:0000313" key="2">
    <source>
        <dbReference type="EMBL" id="EIE27410.1"/>
    </source>
</evidence>
<dbReference type="GeneID" id="17045425"/>
<dbReference type="Proteomes" id="UP000007264">
    <property type="component" value="Unassembled WGS sequence"/>
</dbReference>
<dbReference type="EMBL" id="AGSI01000001">
    <property type="protein sequence ID" value="EIE27410.1"/>
    <property type="molecule type" value="Genomic_DNA"/>
</dbReference>
<evidence type="ECO:0000313" key="3">
    <source>
        <dbReference type="Proteomes" id="UP000007264"/>
    </source>
</evidence>
<organism evidence="2 3">
    <name type="scientific">Coccomyxa subellipsoidea (strain C-169)</name>
    <name type="common">Green microalga</name>
    <dbReference type="NCBI Taxonomy" id="574566"/>
    <lineage>
        <taxon>Eukaryota</taxon>
        <taxon>Viridiplantae</taxon>
        <taxon>Chlorophyta</taxon>
        <taxon>core chlorophytes</taxon>
        <taxon>Trebouxiophyceae</taxon>
        <taxon>Trebouxiophyceae incertae sedis</taxon>
        <taxon>Coccomyxaceae</taxon>
        <taxon>Coccomyxa</taxon>
        <taxon>Coccomyxa subellipsoidea</taxon>
    </lineage>
</organism>
<feature type="signal peptide" evidence="1">
    <location>
        <begin position="1"/>
        <end position="24"/>
    </location>
</feature>
<dbReference type="RefSeq" id="XP_005651954.1">
    <property type="nucleotide sequence ID" value="XM_005651897.1"/>
</dbReference>
<gene>
    <name evidence="2" type="ORF">COCSUDRAFT_32000</name>
</gene>
<keyword evidence="3" id="KW-1185">Reference proteome</keyword>
<comment type="caution">
    <text evidence="2">The sequence shown here is derived from an EMBL/GenBank/DDBJ whole genome shotgun (WGS) entry which is preliminary data.</text>
</comment>
<evidence type="ECO:0008006" key="4">
    <source>
        <dbReference type="Google" id="ProtNLM"/>
    </source>
</evidence>
<dbReference type="AlphaFoldDB" id="I0Z9U1"/>
<dbReference type="KEGG" id="csl:COCSUDRAFT_32000"/>
<reference evidence="2 3" key="1">
    <citation type="journal article" date="2012" name="Genome Biol.">
        <title>The genome of the polar eukaryotic microalga coccomyxa subellipsoidea reveals traits of cold adaptation.</title>
        <authorList>
            <person name="Blanc G."/>
            <person name="Agarkova I."/>
            <person name="Grimwood J."/>
            <person name="Kuo A."/>
            <person name="Brueggeman A."/>
            <person name="Dunigan D."/>
            <person name="Gurnon J."/>
            <person name="Ladunga I."/>
            <person name="Lindquist E."/>
            <person name="Lucas S."/>
            <person name="Pangilinan J."/>
            <person name="Proschold T."/>
            <person name="Salamov A."/>
            <person name="Schmutz J."/>
            <person name="Weeks D."/>
            <person name="Yamada T."/>
            <person name="Claverie J.M."/>
            <person name="Grigoriev I."/>
            <person name="Van Etten J."/>
            <person name="Lomsadze A."/>
            <person name="Borodovsky M."/>
        </authorList>
    </citation>
    <scope>NUCLEOTIDE SEQUENCE [LARGE SCALE GENOMIC DNA]</scope>
    <source>
        <strain evidence="2 3">C-169</strain>
    </source>
</reference>
<proteinExistence type="predicted"/>
<accession>I0Z9U1</accession>
<feature type="chain" id="PRO_5003636917" description="Secreted protein" evidence="1">
    <location>
        <begin position="25"/>
        <end position="79"/>
    </location>
</feature>